<dbReference type="RefSeq" id="WP_153216465.1">
    <property type="nucleotide sequence ID" value="NZ_WIBF01000008.1"/>
</dbReference>
<dbReference type="Proteomes" id="UP000444174">
    <property type="component" value="Unassembled WGS sequence"/>
</dbReference>
<name>A0A843YJB2_9RHOB</name>
<evidence type="ECO:0000313" key="2">
    <source>
        <dbReference type="Proteomes" id="UP000444174"/>
    </source>
</evidence>
<dbReference type="Pfam" id="PF04301">
    <property type="entry name" value="BioG"/>
    <property type="match status" value="1"/>
</dbReference>
<evidence type="ECO:0000313" key="1">
    <source>
        <dbReference type="EMBL" id="MQQ09524.1"/>
    </source>
</evidence>
<accession>A0A843YJB2</accession>
<dbReference type="EMBL" id="WIBF01000008">
    <property type="protein sequence ID" value="MQQ09524.1"/>
    <property type="molecule type" value="Genomic_DNA"/>
</dbReference>
<keyword evidence="2" id="KW-1185">Reference proteome</keyword>
<protein>
    <submittedName>
        <fullName evidence="1">DUF452 family protein</fullName>
    </submittedName>
</protein>
<reference evidence="1 2" key="1">
    <citation type="submission" date="2019-10" db="EMBL/GenBank/DDBJ databases">
        <title>Epibacterium sp. nov., isolated from seawater.</title>
        <authorList>
            <person name="Zhang X."/>
            <person name="Li N."/>
        </authorList>
    </citation>
    <scope>NUCLEOTIDE SEQUENCE [LARGE SCALE GENOMIC DNA]</scope>
    <source>
        <strain evidence="1 2">SM1979</strain>
    </source>
</reference>
<sequence>MNGRWLHHNAKSEAVLVFGGWAVGPAPFAALPADRDVFFVDDYRCVEAELPALDGYGAVDLVAWSFGVAAFGHWNAGRPDVFRHKVALCGSLSPVDRRLGIAPRVYARTVQGLTQESYQQFQHRVFGRSLPEAHIDLDARRDELIAVEARGPAPDPGFDRVWAAEQDQIFALAAMEAAWADRDLKTFDGPHAPFGHFTSWEAFWV</sequence>
<comment type="caution">
    <text evidence="1">The sequence shown here is derived from an EMBL/GenBank/DDBJ whole genome shotgun (WGS) entry which is preliminary data.</text>
</comment>
<gene>
    <name evidence="1" type="ORF">GFB49_13730</name>
</gene>
<dbReference type="InterPro" id="IPR007398">
    <property type="entry name" value="BioG"/>
</dbReference>
<proteinExistence type="predicted"/>
<dbReference type="AlphaFoldDB" id="A0A843YJB2"/>
<organism evidence="1 2">
    <name type="scientific">Tritonibacter litoralis</name>
    <dbReference type="NCBI Taxonomy" id="2662264"/>
    <lineage>
        <taxon>Bacteria</taxon>
        <taxon>Pseudomonadati</taxon>
        <taxon>Pseudomonadota</taxon>
        <taxon>Alphaproteobacteria</taxon>
        <taxon>Rhodobacterales</taxon>
        <taxon>Paracoccaceae</taxon>
        <taxon>Tritonibacter</taxon>
    </lineage>
</organism>